<dbReference type="Gene3D" id="3.30.70.920">
    <property type="match status" value="2"/>
</dbReference>
<gene>
    <name evidence="5" type="ORF">R5A26_46670</name>
</gene>
<evidence type="ECO:0000256" key="3">
    <source>
        <dbReference type="ARBA" id="ARBA00023163"/>
    </source>
</evidence>
<dbReference type="InterPro" id="IPR000485">
    <property type="entry name" value="AsnC-type_HTH_dom"/>
</dbReference>
<dbReference type="Proteomes" id="UP001187346">
    <property type="component" value="Unassembled WGS sequence"/>
</dbReference>
<dbReference type="RefSeq" id="WP_245607587.1">
    <property type="nucleotide sequence ID" value="NZ_JAWMAJ010000315.1"/>
</dbReference>
<accession>A0ABU4FS22</accession>
<proteinExistence type="predicted"/>
<dbReference type="PANTHER" id="PTHR30154:SF34">
    <property type="entry name" value="TRANSCRIPTIONAL REGULATOR AZLB"/>
    <property type="match status" value="1"/>
</dbReference>
<name>A0ABU4FS22_9ACTN</name>
<dbReference type="SMART" id="SM00344">
    <property type="entry name" value="HTH_ASNC"/>
    <property type="match status" value="1"/>
</dbReference>
<dbReference type="InterPro" id="IPR011008">
    <property type="entry name" value="Dimeric_a/b-barrel"/>
</dbReference>
<comment type="caution">
    <text evidence="5">The sequence shown here is derived from an EMBL/GenBank/DDBJ whole genome shotgun (WGS) entry which is preliminary data.</text>
</comment>
<dbReference type="SUPFAM" id="SSF54909">
    <property type="entry name" value="Dimeric alpha+beta barrel"/>
    <property type="match status" value="2"/>
</dbReference>
<organism evidence="5 6">
    <name type="scientific">Streptomyces prunicolor</name>
    <dbReference type="NCBI Taxonomy" id="67348"/>
    <lineage>
        <taxon>Bacteria</taxon>
        <taxon>Bacillati</taxon>
        <taxon>Actinomycetota</taxon>
        <taxon>Actinomycetes</taxon>
        <taxon>Kitasatosporales</taxon>
        <taxon>Streptomycetaceae</taxon>
        <taxon>Streptomyces</taxon>
    </lineage>
</organism>
<keyword evidence="3" id="KW-0804">Transcription</keyword>
<dbReference type="Pfam" id="PF01037">
    <property type="entry name" value="AsnC_trans_reg"/>
    <property type="match status" value="1"/>
</dbReference>
<dbReference type="SUPFAM" id="SSF46785">
    <property type="entry name" value="Winged helix' DNA-binding domain"/>
    <property type="match status" value="1"/>
</dbReference>
<keyword evidence="1" id="KW-0805">Transcription regulation</keyword>
<dbReference type="InterPro" id="IPR019888">
    <property type="entry name" value="Tscrpt_reg_AsnC-like"/>
</dbReference>
<evidence type="ECO:0000313" key="6">
    <source>
        <dbReference type="Proteomes" id="UP001187346"/>
    </source>
</evidence>
<evidence type="ECO:0000256" key="1">
    <source>
        <dbReference type="ARBA" id="ARBA00023015"/>
    </source>
</evidence>
<dbReference type="InterPro" id="IPR036388">
    <property type="entry name" value="WH-like_DNA-bd_sf"/>
</dbReference>
<keyword evidence="2" id="KW-0238">DNA-binding</keyword>
<protein>
    <submittedName>
        <fullName evidence="5">Lrp/AsnC family transcriptional regulator</fullName>
    </submittedName>
</protein>
<evidence type="ECO:0000313" key="5">
    <source>
        <dbReference type="EMBL" id="MDV7223428.1"/>
    </source>
</evidence>
<dbReference type="PRINTS" id="PR00033">
    <property type="entry name" value="HTHASNC"/>
</dbReference>
<dbReference type="InterPro" id="IPR036390">
    <property type="entry name" value="WH_DNA-bd_sf"/>
</dbReference>
<dbReference type="PANTHER" id="PTHR30154">
    <property type="entry name" value="LEUCINE-RESPONSIVE REGULATORY PROTEIN"/>
    <property type="match status" value="1"/>
</dbReference>
<evidence type="ECO:0000256" key="2">
    <source>
        <dbReference type="ARBA" id="ARBA00023125"/>
    </source>
</evidence>
<keyword evidence="6" id="KW-1185">Reference proteome</keyword>
<reference evidence="5 6" key="1">
    <citation type="submission" date="2023-10" db="EMBL/GenBank/DDBJ databases">
        <title>Characterization of rhizosphere-enriched actinobacteria from wheat plants lab-grown on chernevaya soil.</title>
        <authorList>
            <person name="Tikhonova E.N."/>
            <person name="Konopkin A."/>
            <person name="Kravchenko I.K."/>
        </authorList>
    </citation>
    <scope>NUCLEOTIDE SEQUENCE [LARGE SCALE GENOMIC DNA]</scope>
    <source>
        <strain evidence="5 6">RR29</strain>
    </source>
</reference>
<dbReference type="Pfam" id="PF13412">
    <property type="entry name" value="HTH_24"/>
    <property type="match status" value="1"/>
</dbReference>
<dbReference type="Gene3D" id="1.10.10.10">
    <property type="entry name" value="Winged helix-like DNA-binding domain superfamily/Winged helix DNA-binding domain"/>
    <property type="match status" value="2"/>
</dbReference>
<dbReference type="InterPro" id="IPR019887">
    <property type="entry name" value="Tscrpt_reg_AsnC/Lrp_C"/>
</dbReference>
<feature type="domain" description="Transcription regulator AsnC/Lrp ligand binding" evidence="4">
    <location>
        <begin position="99"/>
        <end position="167"/>
    </location>
</feature>
<dbReference type="EMBL" id="JAWMAJ010000315">
    <property type="protein sequence ID" value="MDV7223428.1"/>
    <property type="molecule type" value="Genomic_DNA"/>
</dbReference>
<sequence length="367" mass="39592">MLLVGNDERAVHHRSDFWRDPPYEGHQSEGSTMLSESDLALVNALQLRPRAPWSLIGRALGVGPVTVARHWERLVERREAWLTAYPGAAVGERLAFAFVQVDCAPGEAMRVARTVAGDAELTAVDYVAGPCDLVLHLVASSLEGVSRYVVDRVSGLRGVVGTRTLVAPRMYAEGSRWQVRAISREQRGLLMAAESSSSAGMVPRFGELDRDLLLALGENARASHAELASRLGVGASTVRRHLGAALAGGVIRLRCEVARSLSPAPVTMLLWLRVPPDQLERAARTLGRFPEVRMCAAVSGAANLLVGVWLRSAGDAVGLESEMVAKLSRLEIVDRAVTLRAVKLGGCLLDERGRIEGRVAMDFWGGV</sequence>
<evidence type="ECO:0000259" key="4">
    <source>
        <dbReference type="Pfam" id="PF01037"/>
    </source>
</evidence>